<dbReference type="OrthoDB" id="1623004at2"/>
<sequence>MREYRDKGVQHPMEVNWDFVEITYMEDGGSDNDDVIVFAPSELPESSRVR</sequence>
<dbReference type="EMBL" id="RCBY01000001">
    <property type="protein sequence ID" value="RQH57627.1"/>
    <property type="molecule type" value="Genomic_DNA"/>
</dbReference>
<dbReference type="InterPro" id="IPR008729">
    <property type="entry name" value="PA_de_COase"/>
</dbReference>
<dbReference type="AlphaFoldDB" id="A0A3N6PG38"/>
<comment type="caution">
    <text evidence="1">The sequence shown here is derived from an EMBL/GenBank/DDBJ whole genome shotgun (WGS) entry which is preliminary data.</text>
</comment>
<evidence type="ECO:0000313" key="2">
    <source>
        <dbReference type="Proteomes" id="UP000269154"/>
    </source>
</evidence>
<reference evidence="1 2" key="1">
    <citation type="journal article" date="2018" name="ACS Chem. Biol.">
        <title>Ketoreductase domain dysfunction expands chemodiversity: malyngamide biosynthesis in the cyanobacterium Okeania hirsuta.</title>
        <authorList>
            <person name="Moss N.A."/>
            <person name="Leao T."/>
            <person name="Rankin M."/>
            <person name="McCullough T.M."/>
            <person name="Qu P."/>
            <person name="Korobeynikov A."/>
            <person name="Smith J.L."/>
            <person name="Gerwick L."/>
            <person name="Gerwick W.H."/>
        </authorList>
    </citation>
    <scope>NUCLEOTIDE SEQUENCE [LARGE SCALE GENOMIC DNA]</scope>
    <source>
        <strain evidence="1 2">PAB10Feb10-1</strain>
    </source>
</reference>
<evidence type="ECO:0000313" key="1">
    <source>
        <dbReference type="EMBL" id="RQH57627.1"/>
    </source>
</evidence>
<dbReference type="GO" id="GO:0016831">
    <property type="term" value="F:carboxy-lyase activity"/>
    <property type="evidence" value="ECO:0007669"/>
    <property type="project" value="InterPro"/>
</dbReference>
<dbReference type="Pfam" id="PF05870">
    <property type="entry name" value="PA_decarbox"/>
    <property type="match status" value="1"/>
</dbReference>
<keyword evidence="2" id="KW-1185">Reference proteome</keyword>
<dbReference type="Gene3D" id="2.40.128.20">
    <property type="match status" value="1"/>
</dbReference>
<accession>A0A3N6PG38</accession>
<dbReference type="InterPro" id="IPR012674">
    <property type="entry name" value="Calycin"/>
</dbReference>
<dbReference type="Proteomes" id="UP000269154">
    <property type="component" value="Unassembled WGS sequence"/>
</dbReference>
<proteinExistence type="predicted"/>
<organism evidence="1 2">
    <name type="scientific">Okeania hirsuta</name>
    <dbReference type="NCBI Taxonomy" id="1458930"/>
    <lineage>
        <taxon>Bacteria</taxon>
        <taxon>Bacillati</taxon>
        <taxon>Cyanobacteriota</taxon>
        <taxon>Cyanophyceae</taxon>
        <taxon>Oscillatoriophycideae</taxon>
        <taxon>Oscillatoriales</taxon>
        <taxon>Microcoleaceae</taxon>
        <taxon>Okeania</taxon>
    </lineage>
</organism>
<name>A0A3N6PG38_9CYAN</name>
<gene>
    <name evidence="1" type="ORF">D5R40_00415</name>
</gene>
<protein>
    <submittedName>
        <fullName evidence="1">Uncharacterized protein</fullName>
    </submittedName>
</protein>
<dbReference type="SUPFAM" id="SSF50814">
    <property type="entry name" value="Lipocalins"/>
    <property type="match status" value="1"/>
</dbReference>